<accession>X1A3L0</accession>
<evidence type="ECO:0000313" key="2">
    <source>
        <dbReference type="EMBL" id="GAG76670.1"/>
    </source>
</evidence>
<gene>
    <name evidence="2" type="ORF">S01H4_25387</name>
</gene>
<organism evidence="2">
    <name type="scientific">marine sediment metagenome</name>
    <dbReference type="NCBI Taxonomy" id="412755"/>
    <lineage>
        <taxon>unclassified sequences</taxon>
        <taxon>metagenomes</taxon>
        <taxon>ecological metagenomes</taxon>
    </lineage>
</organism>
<keyword evidence="1" id="KW-0472">Membrane</keyword>
<proteinExistence type="predicted"/>
<sequence>DDDILDDHVRTKEVFINNIDPNLWDDASFAKWAIRGESPYGSVDSKGASVIGKDNKPVWKTRQKNNEEVKNTIIKANKDIWKMLPSRWRVGVSLLAKEVKKMYDGELTIIGNARIKPYDILHVIDYTNDMHGAVEVRRVIHTLNPQTGFTTRITPDLIVNQKDRYSSEEVYYMSKLMSHSASRALVGLVPKGVLTGVVGFEATMYAQGLAATSAFKGFAAATTVATVGGLIIGAGLAVYLGHKTLKYHAQRIVATVGLTIGRDSLDLQPLFYRGLPYTAGIE</sequence>
<comment type="caution">
    <text evidence="2">The sequence shown here is derived from an EMBL/GenBank/DDBJ whole genome shotgun (WGS) entry which is preliminary data.</text>
</comment>
<dbReference type="AlphaFoldDB" id="X1A3L0"/>
<evidence type="ECO:0000256" key="1">
    <source>
        <dbReference type="SAM" id="Phobius"/>
    </source>
</evidence>
<name>X1A3L0_9ZZZZ</name>
<dbReference type="EMBL" id="BART01012072">
    <property type="protein sequence ID" value="GAG76670.1"/>
    <property type="molecule type" value="Genomic_DNA"/>
</dbReference>
<feature type="non-terminal residue" evidence="2">
    <location>
        <position position="282"/>
    </location>
</feature>
<feature type="transmembrane region" description="Helical" evidence="1">
    <location>
        <begin position="218"/>
        <end position="241"/>
    </location>
</feature>
<keyword evidence="1" id="KW-1133">Transmembrane helix</keyword>
<feature type="transmembrane region" description="Helical" evidence="1">
    <location>
        <begin position="184"/>
        <end position="206"/>
    </location>
</feature>
<protein>
    <submittedName>
        <fullName evidence="2">Uncharacterized protein</fullName>
    </submittedName>
</protein>
<feature type="non-terminal residue" evidence="2">
    <location>
        <position position="1"/>
    </location>
</feature>
<reference evidence="2" key="1">
    <citation type="journal article" date="2014" name="Front. Microbiol.">
        <title>High frequency of phylogenetically diverse reductive dehalogenase-homologous genes in deep subseafloor sedimentary metagenomes.</title>
        <authorList>
            <person name="Kawai M."/>
            <person name="Futagami T."/>
            <person name="Toyoda A."/>
            <person name="Takaki Y."/>
            <person name="Nishi S."/>
            <person name="Hori S."/>
            <person name="Arai W."/>
            <person name="Tsubouchi T."/>
            <person name="Morono Y."/>
            <person name="Uchiyama I."/>
            <person name="Ito T."/>
            <person name="Fujiyama A."/>
            <person name="Inagaki F."/>
            <person name="Takami H."/>
        </authorList>
    </citation>
    <scope>NUCLEOTIDE SEQUENCE</scope>
    <source>
        <strain evidence="2">Expedition CK06-06</strain>
    </source>
</reference>
<keyword evidence="1" id="KW-0812">Transmembrane</keyword>